<reference evidence="2" key="2">
    <citation type="submission" date="2023-07" db="EMBL/GenBank/DDBJ databases">
        <authorList>
            <consortium name="Lawrence Berkeley National Laboratory"/>
            <person name="Haridas S."/>
            <person name="Hensen N."/>
            <person name="Bonometti L."/>
            <person name="Westerberg I."/>
            <person name="Brannstrom I.O."/>
            <person name="Guillou S."/>
            <person name="Cros-Aarteil S."/>
            <person name="Calhoun S."/>
            <person name="Kuo A."/>
            <person name="Mondo S."/>
            <person name="Pangilinan J."/>
            <person name="Riley R."/>
            <person name="LaButti K."/>
            <person name="Andreopoulos B."/>
            <person name="Lipzen A."/>
            <person name="Chen C."/>
            <person name="Yanf M."/>
            <person name="Daum C."/>
            <person name="Ng V."/>
            <person name="Clum A."/>
            <person name="Steindorff A."/>
            <person name="Ohm R."/>
            <person name="Martin F."/>
            <person name="Silar P."/>
            <person name="Natvig D."/>
            <person name="Lalanne C."/>
            <person name="Gautier V."/>
            <person name="Ament-velasquez S.L."/>
            <person name="Kruys A."/>
            <person name="Hutchinson M.I."/>
            <person name="Powell A.J."/>
            <person name="Barry K."/>
            <person name="Miller A.N."/>
            <person name="Grigoriev I.V."/>
            <person name="Debuchy R."/>
            <person name="Gladieux P."/>
            <person name="Thoren M.H."/>
            <person name="Johannesson H."/>
        </authorList>
    </citation>
    <scope>NUCLEOTIDE SEQUENCE</scope>
    <source>
        <strain evidence="2">FGSC 1904</strain>
    </source>
</reference>
<keyword evidence="1" id="KW-1133">Transmembrane helix</keyword>
<comment type="caution">
    <text evidence="2">The sequence shown here is derived from an EMBL/GenBank/DDBJ whole genome shotgun (WGS) entry which is preliminary data.</text>
</comment>
<protein>
    <submittedName>
        <fullName evidence="2">Uncharacterized protein</fullName>
    </submittedName>
</protein>
<proteinExistence type="predicted"/>
<keyword evidence="3" id="KW-1185">Reference proteome</keyword>
<feature type="transmembrane region" description="Helical" evidence="1">
    <location>
        <begin position="215"/>
        <end position="238"/>
    </location>
</feature>
<reference evidence="2" key="1">
    <citation type="journal article" date="2023" name="Mol. Phylogenet. Evol.">
        <title>Genome-scale phylogeny and comparative genomics of the fungal order Sordariales.</title>
        <authorList>
            <person name="Hensen N."/>
            <person name="Bonometti L."/>
            <person name="Westerberg I."/>
            <person name="Brannstrom I.O."/>
            <person name="Guillou S."/>
            <person name="Cros-Aarteil S."/>
            <person name="Calhoun S."/>
            <person name="Haridas S."/>
            <person name="Kuo A."/>
            <person name="Mondo S."/>
            <person name="Pangilinan J."/>
            <person name="Riley R."/>
            <person name="LaButti K."/>
            <person name="Andreopoulos B."/>
            <person name="Lipzen A."/>
            <person name="Chen C."/>
            <person name="Yan M."/>
            <person name="Daum C."/>
            <person name="Ng V."/>
            <person name="Clum A."/>
            <person name="Steindorff A."/>
            <person name="Ohm R.A."/>
            <person name="Martin F."/>
            <person name="Silar P."/>
            <person name="Natvig D.O."/>
            <person name="Lalanne C."/>
            <person name="Gautier V."/>
            <person name="Ament-Velasquez S.L."/>
            <person name="Kruys A."/>
            <person name="Hutchinson M.I."/>
            <person name="Powell A.J."/>
            <person name="Barry K."/>
            <person name="Miller A.N."/>
            <person name="Grigoriev I.V."/>
            <person name="Debuchy R."/>
            <person name="Gladieux P."/>
            <person name="Hiltunen Thoren M."/>
            <person name="Johannesson H."/>
        </authorList>
    </citation>
    <scope>NUCLEOTIDE SEQUENCE</scope>
    <source>
        <strain evidence="2">FGSC 1904</strain>
    </source>
</reference>
<name>A0AAE0NV80_SORBR</name>
<accession>A0AAE0NV80</accession>
<keyword evidence="1" id="KW-0812">Transmembrane</keyword>
<evidence type="ECO:0000256" key="1">
    <source>
        <dbReference type="SAM" id="Phobius"/>
    </source>
</evidence>
<sequence length="338" mass="37420">MDEVTKSEDMFVLGVFISDVSIVTDNDLDMKAFHINVSRKTDYGLTGEIEHHSCFLYPAAVNYTLSLDSGILSFKSSNRSNDTVVELLKLDQLEIFETISSVFFRAESTASFSSNEGEWAMTSGGLMANLYYGTDLTDSFTKEPDHVRFDDPMEDIINSFREIALRMSVREAVEKNIAEVTQEGEPILVSPLVVFQNLSYESEITVVRYTTDEDALALGVVVSLIGPMATLVLFWGFWNLGRRVTMSPLEMINALSVSSATGAQNGATDVARIFADCKSNVEGAGVANYVRKADSNGKGEPKLQYGVVEETGRLGMVVVDEMHPERRRVRRPMKGEVL</sequence>
<dbReference type="EMBL" id="JAUTDP010000016">
    <property type="protein sequence ID" value="KAK3388352.1"/>
    <property type="molecule type" value="Genomic_DNA"/>
</dbReference>
<keyword evidence="1" id="KW-0472">Membrane</keyword>
<gene>
    <name evidence="2" type="ORF">B0T20DRAFT_511482</name>
</gene>
<dbReference type="PANTHER" id="PTHR37576:SF2">
    <property type="entry name" value="DEFECT AT LOW TEMPERATURE PROTEIN 1"/>
    <property type="match status" value="1"/>
</dbReference>
<organism evidence="2 3">
    <name type="scientific">Sordaria brevicollis</name>
    <dbReference type="NCBI Taxonomy" id="83679"/>
    <lineage>
        <taxon>Eukaryota</taxon>
        <taxon>Fungi</taxon>
        <taxon>Dikarya</taxon>
        <taxon>Ascomycota</taxon>
        <taxon>Pezizomycotina</taxon>
        <taxon>Sordariomycetes</taxon>
        <taxon>Sordariomycetidae</taxon>
        <taxon>Sordariales</taxon>
        <taxon>Sordariaceae</taxon>
        <taxon>Sordaria</taxon>
    </lineage>
</organism>
<dbReference type="Proteomes" id="UP001281003">
    <property type="component" value="Unassembled WGS sequence"/>
</dbReference>
<dbReference type="AlphaFoldDB" id="A0AAE0NV80"/>
<dbReference type="PANTHER" id="PTHR37576">
    <property type="entry name" value="DEFECT AT LOW TEMPERATURE PROTEIN 1"/>
    <property type="match status" value="1"/>
</dbReference>
<evidence type="ECO:0000313" key="3">
    <source>
        <dbReference type="Proteomes" id="UP001281003"/>
    </source>
</evidence>
<evidence type="ECO:0000313" key="2">
    <source>
        <dbReference type="EMBL" id="KAK3388352.1"/>
    </source>
</evidence>